<proteinExistence type="predicted"/>
<evidence type="ECO:0000313" key="3">
    <source>
        <dbReference type="Proteomes" id="UP001283361"/>
    </source>
</evidence>
<sequence length="199" mass="22227">MTQHFVFAENKTERQRRPVLYGARPTMAVPFASSSFSIYLLPNLSHGKILLVFGRGGNRPKVEDRAENESRRGKRGGGWGNEDTRFCSTDRGETVKTPGRPPNSQCGPGPWCVWLTLGYISTSASPSQSEGTRLLRTVQEPQSRGKNSTLDSGPQVIFVVSTGPSTWRRVRPCAHQHNNALLQCMVTYCSKYISKFYEE</sequence>
<comment type="caution">
    <text evidence="2">The sequence shown here is derived from an EMBL/GenBank/DDBJ whole genome shotgun (WGS) entry which is preliminary data.</text>
</comment>
<keyword evidence="3" id="KW-1185">Reference proteome</keyword>
<organism evidence="2 3">
    <name type="scientific">Elysia crispata</name>
    <name type="common">lettuce slug</name>
    <dbReference type="NCBI Taxonomy" id="231223"/>
    <lineage>
        <taxon>Eukaryota</taxon>
        <taxon>Metazoa</taxon>
        <taxon>Spiralia</taxon>
        <taxon>Lophotrochozoa</taxon>
        <taxon>Mollusca</taxon>
        <taxon>Gastropoda</taxon>
        <taxon>Heterobranchia</taxon>
        <taxon>Euthyneura</taxon>
        <taxon>Panpulmonata</taxon>
        <taxon>Sacoglossa</taxon>
        <taxon>Placobranchoidea</taxon>
        <taxon>Plakobranchidae</taxon>
        <taxon>Elysia</taxon>
    </lineage>
</organism>
<dbReference type="EMBL" id="JAWDGP010000029">
    <property type="protein sequence ID" value="KAK3804214.1"/>
    <property type="molecule type" value="Genomic_DNA"/>
</dbReference>
<reference evidence="2" key="1">
    <citation type="journal article" date="2023" name="G3 (Bethesda)">
        <title>A reference genome for the long-term kleptoplast-retaining sea slug Elysia crispata morphotype clarki.</title>
        <authorList>
            <person name="Eastman K.E."/>
            <person name="Pendleton A.L."/>
            <person name="Shaikh M.A."/>
            <person name="Suttiyut T."/>
            <person name="Ogas R."/>
            <person name="Tomko P."/>
            <person name="Gavelis G."/>
            <person name="Widhalm J.R."/>
            <person name="Wisecaver J.H."/>
        </authorList>
    </citation>
    <scope>NUCLEOTIDE SEQUENCE</scope>
    <source>
        <strain evidence="2">ECLA1</strain>
    </source>
</reference>
<evidence type="ECO:0000313" key="2">
    <source>
        <dbReference type="EMBL" id="KAK3804214.1"/>
    </source>
</evidence>
<dbReference type="Proteomes" id="UP001283361">
    <property type="component" value="Unassembled WGS sequence"/>
</dbReference>
<accession>A0AAE1BE03</accession>
<name>A0AAE1BE03_9GAST</name>
<feature type="region of interest" description="Disordered" evidence="1">
    <location>
        <begin position="55"/>
        <end position="104"/>
    </location>
</feature>
<evidence type="ECO:0000256" key="1">
    <source>
        <dbReference type="SAM" id="MobiDB-lite"/>
    </source>
</evidence>
<protein>
    <submittedName>
        <fullName evidence="2">Uncharacterized protein</fullName>
    </submittedName>
</protein>
<gene>
    <name evidence="2" type="ORF">RRG08_040723</name>
</gene>
<feature type="compositionally biased region" description="Basic and acidic residues" evidence="1">
    <location>
        <begin position="82"/>
        <end position="94"/>
    </location>
</feature>
<feature type="compositionally biased region" description="Basic and acidic residues" evidence="1">
    <location>
        <begin position="60"/>
        <end position="71"/>
    </location>
</feature>
<dbReference type="AlphaFoldDB" id="A0AAE1BE03"/>